<feature type="transmembrane region" description="Helical" evidence="1">
    <location>
        <begin position="6"/>
        <end position="33"/>
    </location>
</feature>
<evidence type="ECO:0000313" key="3">
    <source>
        <dbReference type="Proteomes" id="UP001317085"/>
    </source>
</evidence>
<keyword evidence="1" id="KW-1133">Transmembrane helix</keyword>
<accession>A0ABT0EFI6</accession>
<gene>
    <name evidence="2" type="ORF">L9Z73_08915</name>
</gene>
<dbReference type="NCBIfam" id="TIGR03165">
    <property type="entry name" value="F1F0_chp_2"/>
    <property type="match status" value="1"/>
</dbReference>
<keyword evidence="3" id="KW-1185">Reference proteome</keyword>
<sequence>MIDYGNWVLAGAGALLAGGALGGIFFGGLWWTVRHGASSPTPARWFLGSLILRTAVVLLGFYVVGAAQPVRLGLCMLGFLVARAVVMRVTQPTAAAKAAHSPEHRHAPDA</sequence>
<keyword evidence="1" id="KW-0812">Transmembrane</keyword>
<protein>
    <submittedName>
        <fullName evidence="2">ATP synthase subunit I</fullName>
    </submittedName>
</protein>
<dbReference type="InterPro" id="IPR017581">
    <property type="entry name" value="AtpR-like"/>
</dbReference>
<dbReference type="Proteomes" id="UP001317085">
    <property type="component" value="Unassembled WGS sequence"/>
</dbReference>
<proteinExistence type="predicted"/>
<reference evidence="2 3" key="1">
    <citation type="submission" date="2022-02" db="EMBL/GenBank/DDBJ databases">
        <title>Comparative genomics of the first Antarctic Pseudomonas spp. capable of biotransforming 2,4,6-Trinitrotoluene.</title>
        <authorList>
            <person name="Cabrera M.A."/>
            <person name="Marquez S.L."/>
            <person name="Perez-Donoso J.M."/>
        </authorList>
    </citation>
    <scope>NUCLEOTIDE SEQUENCE [LARGE SCALE GENOMIC DNA]</scope>
    <source>
        <strain evidence="2 3">TNT11</strain>
    </source>
</reference>
<organism evidence="2 3">
    <name type="scientific">Pseudomonas emilianonis</name>
    <dbReference type="NCBI Taxonomy" id="2915812"/>
    <lineage>
        <taxon>Bacteria</taxon>
        <taxon>Pseudomonadati</taxon>
        <taxon>Pseudomonadota</taxon>
        <taxon>Gammaproteobacteria</taxon>
        <taxon>Pseudomonadales</taxon>
        <taxon>Pseudomonadaceae</taxon>
        <taxon>Pseudomonas</taxon>
    </lineage>
</organism>
<comment type="caution">
    <text evidence="2">The sequence shown here is derived from an EMBL/GenBank/DDBJ whole genome shotgun (WGS) entry which is preliminary data.</text>
</comment>
<evidence type="ECO:0000313" key="2">
    <source>
        <dbReference type="EMBL" id="MCK1784468.1"/>
    </source>
</evidence>
<dbReference type="Pfam" id="PF12966">
    <property type="entry name" value="AtpR"/>
    <property type="match status" value="1"/>
</dbReference>
<feature type="transmembrane region" description="Helical" evidence="1">
    <location>
        <begin position="45"/>
        <end position="64"/>
    </location>
</feature>
<evidence type="ECO:0000256" key="1">
    <source>
        <dbReference type="SAM" id="Phobius"/>
    </source>
</evidence>
<dbReference type="RefSeq" id="WP_247398849.1">
    <property type="nucleotide sequence ID" value="NZ_JAKNRV010000056.1"/>
</dbReference>
<name>A0ABT0EFI6_9PSED</name>
<keyword evidence="1" id="KW-0472">Membrane</keyword>
<dbReference type="EMBL" id="JAKNRV010000056">
    <property type="protein sequence ID" value="MCK1784468.1"/>
    <property type="molecule type" value="Genomic_DNA"/>
</dbReference>